<proteinExistence type="predicted"/>
<dbReference type="EMBL" id="KZ668690">
    <property type="protein sequence ID" value="PPR87176.1"/>
    <property type="molecule type" value="Genomic_DNA"/>
</dbReference>
<sequence>MSRMGLRQLNQLEAGYVSVKEVRKEMVVNAQKASTSIIKRVYWLGLMVLISNRGSFPVLRDVLTWEVPPPKFELILDKRLRRKPKGQPQVTQIHNDMDIWEPLGQKHCGIYRTVDHNQNKCPYRNYHPGRSSRLGGF</sequence>
<gene>
    <name evidence="1" type="ORF">GOBAR_AA33512</name>
</gene>
<dbReference type="Proteomes" id="UP000239757">
    <property type="component" value="Unassembled WGS sequence"/>
</dbReference>
<reference evidence="1 2" key="1">
    <citation type="submission" date="2015-01" db="EMBL/GenBank/DDBJ databases">
        <title>Genome of allotetraploid Gossypium barbadense reveals genomic plasticity and fiber elongation in cotton evolution.</title>
        <authorList>
            <person name="Chen X."/>
            <person name="Liu X."/>
            <person name="Zhao B."/>
            <person name="Zheng H."/>
            <person name="Hu Y."/>
            <person name="Lu G."/>
            <person name="Yang C."/>
            <person name="Chen J."/>
            <person name="Shan C."/>
            <person name="Zhang L."/>
            <person name="Zhou Y."/>
            <person name="Wang L."/>
            <person name="Guo W."/>
            <person name="Bai Y."/>
            <person name="Ruan J."/>
            <person name="Shangguan X."/>
            <person name="Mao Y."/>
            <person name="Jiang J."/>
            <person name="Zhu Y."/>
            <person name="Lei J."/>
            <person name="Kang H."/>
            <person name="Chen S."/>
            <person name="He X."/>
            <person name="Wang R."/>
            <person name="Wang Y."/>
            <person name="Chen J."/>
            <person name="Wang L."/>
            <person name="Yu S."/>
            <person name="Wang B."/>
            <person name="Wei J."/>
            <person name="Song S."/>
            <person name="Lu X."/>
            <person name="Gao Z."/>
            <person name="Gu W."/>
            <person name="Deng X."/>
            <person name="Ma D."/>
            <person name="Wang S."/>
            <person name="Liang W."/>
            <person name="Fang L."/>
            <person name="Cai C."/>
            <person name="Zhu X."/>
            <person name="Zhou B."/>
            <person name="Zhang Y."/>
            <person name="Chen Z."/>
            <person name="Xu S."/>
            <person name="Zhu R."/>
            <person name="Wang S."/>
            <person name="Zhang T."/>
            <person name="Zhao G."/>
        </authorList>
    </citation>
    <scope>NUCLEOTIDE SEQUENCE [LARGE SCALE GENOMIC DNA]</scope>
    <source>
        <strain evidence="2">cv. Xinhai21</strain>
        <tissue evidence="1">Leaf</tissue>
    </source>
</reference>
<evidence type="ECO:0000313" key="2">
    <source>
        <dbReference type="Proteomes" id="UP000239757"/>
    </source>
</evidence>
<evidence type="ECO:0000313" key="1">
    <source>
        <dbReference type="EMBL" id="PPR87176.1"/>
    </source>
</evidence>
<name>A0A2P5W7V5_GOSBA</name>
<dbReference type="AlphaFoldDB" id="A0A2P5W7V5"/>
<organism evidence="1 2">
    <name type="scientific">Gossypium barbadense</name>
    <name type="common">Sea Island cotton</name>
    <name type="synonym">Hibiscus barbadensis</name>
    <dbReference type="NCBI Taxonomy" id="3634"/>
    <lineage>
        <taxon>Eukaryota</taxon>
        <taxon>Viridiplantae</taxon>
        <taxon>Streptophyta</taxon>
        <taxon>Embryophyta</taxon>
        <taxon>Tracheophyta</taxon>
        <taxon>Spermatophyta</taxon>
        <taxon>Magnoliopsida</taxon>
        <taxon>eudicotyledons</taxon>
        <taxon>Gunneridae</taxon>
        <taxon>Pentapetalae</taxon>
        <taxon>rosids</taxon>
        <taxon>malvids</taxon>
        <taxon>Malvales</taxon>
        <taxon>Malvaceae</taxon>
        <taxon>Malvoideae</taxon>
        <taxon>Gossypium</taxon>
    </lineage>
</organism>
<accession>A0A2P5W7V5</accession>
<protein>
    <submittedName>
        <fullName evidence="1">Uncharacterized protein</fullName>
    </submittedName>
</protein>